<feature type="non-terminal residue" evidence="2">
    <location>
        <position position="327"/>
    </location>
</feature>
<organism evidence="2 3">
    <name type="scientific">Pristionchus entomophagus</name>
    <dbReference type="NCBI Taxonomy" id="358040"/>
    <lineage>
        <taxon>Eukaryota</taxon>
        <taxon>Metazoa</taxon>
        <taxon>Ecdysozoa</taxon>
        <taxon>Nematoda</taxon>
        <taxon>Chromadorea</taxon>
        <taxon>Rhabditida</taxon>
        <taxon>Rhabditina</taxon>
        <taxon>Diplogasteromorpha</taxon>
        <taxon>Diplogasteroidea</taxon>
        <taxon>Neodiplogasteridae</taxon>
        <taxon>Pristionchus</taxon>
    </lineage>
</organism>
<evidence type="ECO:0000256" key="1">
    <source>
        <dbReference type="SAM" id="Coils"/>
    </source>
</evidence>
<protein>
    <submittedName>
        <fullName evidence="2">Uncharacterized protein</fullName>
    </submittedName>
</protein>
<sequence length="327" mass="37050">RGSSLFFLYDGNAETMDEFDGATGEWARWSLGHNDDGLLPNLSGLRGQKRRVQFAPELITVFAVSIGDNSLWSLDVFDLFWRRLGDITQNGTPAEIVSANGRIVFVRAGEETVAVTVAPDYAFFREEDNSELNGESMEMEEEEMKQLRVQLAEARGKRDSQLSKLRKIGVMLLETGADQSTLEAIETGLERGGEKGEEDEDPREKMRREIETIEKSQPLYKKKLIKYMVMIAHNDQKKEKEREEESGHMGVDHAEIKDETIEEKAETTVEKNTVEEPAEEDTTVEETVVDETIVNEVTVDATMKEEVTVDATMKEEVTVDQWAWCLT</sequence>
<name>A0AAV5UGS0_9BILA</name>
<feature type="non-terminal residue" evidence="2">
    <location>
        <position position="1"/>
    </location>
</feature>
<keyword evidence="1" id="KW-0175">Coiled coil</keyword>
<reference evidence="2" key="1">
    <citation type="submission" date="2023-10" db="EMBL/GenBank/DDBJ databases">
        <title>Genome assembly of Pristionchus species.</title>
        <authorList>
            <person name="Yoshida K."/>
            <person name="Sommer R.J."/>
        </authorList>
    </citation>
    <scope>NUCLEOTIDE SEQUENCE</scope>
    <source>
        <strain evidence="2">RS0144</strain>
    </source>
</reference>
<keyword evidence="3" id="KW-1185">Reference proteome</keyword>
<accession>A0AAV5UGS0</accession>
<dbReference type="AlphaFoldDB" id="A0AAV5UGS0"/>
<evidence type="ECO:0000313" key="3">
    <source>
        <dbReference type="Proteomes" id="UP001432027"/>
    </source>
</evidence>
<evidence type="ECO:0000313" key="2">
    <source>
        <dbReference type="EMBL" id="GMT05548.1"/>
    </source>
</evidence>
<dbReference type="Proteomes" id="UP001432027">
    <property type="component" value="Unassembled WGS sequence"/>
</dbReference>
<dbReference type="EMBL" id="BTSX01000006">
    <property type="protein sequence ID" value="GMT05548.1"/>
    <property type="molecule type" value="Genomic_DNA"/>
</dbReference>
<comment type="caution">
    <text evidence="2">The sequence shown here is derived from an EMBL/GenBank/DDBJ whole genome shotgun (WGS) entry which is preliminary data.</text>
</comment>
<feature type="coiled-coil region" evidence="1">
    <location>
        <begin position="137"/>
        <end position="164"/>
    </location>
</feature>
<proteinExistence type="predicted"/>
<gene>
    <name evidence="2" type="ORF">PENTCL1PPCAC_27722</name>
</gene>